<feature type="domain" description="Major facilitator superfamily (MFS) profile" evidence="7">
    <location>
        <begin position="68"/>
        <end position="410"/>
    </location>
</feature>
<dbReference type="GO" id="GO:0016020">
    <property type="term" value="C:membrane"/>
    <property type="evidence" value="ECO:0007669"/>
    <property type="project" value="UniProtKB-SubCell"/>
</dbReference>
<dbReference type="FunFam" id="1.20.1250.20:FF:000018">
    <property type="entry name" value="MFS transporter permease"/>
    <property type="match status" value="1"/>
</dbReference>
<keyword evidence="3 6" id="KW-0812">Transmembrane</keyword>
<feature type="transmembrane region" description="Helical" evidence="6">
    <location>
        <begin position="332"/>
        <end position="352"/>
    </location>
</feature>
<gene>
    <name evidence="8" type="ORF">BCR43DRAFT_552905</name>
</gene>
<dbReference type="InterPro" id="IPR036259">
    <property type="entry name" value="MFS_trans_sf"/>
</dbReference>
<keyword evidence="2" id="KW-0813">Transport</keyword>
<evidence type="ECO:0000313" key="9">
    <source>
        <dbReference type="Proteomes" id="UP000242180"/>
    </source>
</evidence>
<dbReference type="EMBL" id="MCGN01000009">
    <property type="protein sequence ID" value="ORY93357.1"/>
    <property type="molecule type" value="Genomic_DNA"/>
</dbReference>
<dbReference type="PANTHER" id="PTHR43791:SF36">
    <property type="entry name" value="TRANSPORTER, PUTATIVE (AFU_ORTHOLOGUE AFUA_6G08340)-RELATED"/>
    <property type="match status" value="1"/>
</dbReference>
<evidence type="ECO:0000313" key="8">
    <source>
        <dbReference type="EMBL" id="ORY93357.1"/>
    </source>
</evidence>
<dbReference type="AlphaFoldDB" id="A0A1X2H4P9"/>
<evidence type="ECO:0000256" key="2">
    <source>
        <dbReference type="ARBA" id="ARBA00022448"/>
    </source>
</evidence>
<dbReference type="PANTHER" id="PTHR43791">
    <property type="entry name" value="PERMEASE-RELATED"/>
    <property type="match status" value="1"/>
</dbReference>
<accession>A0A1X2H4P9</accession>
<comment type="caution">
    <text evidence="8">The sequence shown here is derived from an EMBL/GenBank/DDBJ whole genome shotgun (WGS) entry which is preliminary data.</text>
</comment>
<dbReference type="OrthoDB" id="2985014at2759"/>
<feature type="transmembrane region" description="Helical" evidence="6">
    <location>
        <begin position="135"/>
        <end position="153"/>
    </location>
</feature>
<sequence>MQLRTPPQEEDTASNTWADSAVEFDVREDPRQKYHEKEFADNSTIATSISVVDPDQERRLVRRIDLHILPLFCVFYFADFLDRSNIGNASLAGLQDDLKMTGPQLSTAISAFFITYILFQVPANILLKRFGAKKWLSFIMLAWGIITLCMAFVRDFGSLLVARLLLGASESGYIPGILFLLTRIYKPQELGFRVSILICTGALSGMASGPIAYAASMMPATTQRPWQYLFIMEGAPTVVLALISYWLLFDDLDEVRWLSDDLKAVQRARMAPFQSLNAHTSVKAGLRGALVDWKTWMFSLIHLLTSINITSLSVFAPFLIHGLGFPVLQAQLLTAPPCVVAAVSMLVCGILVDRLINKRALIVSIGSLLVAFGYCLLLAFPPALVWGMSYDRYGRSRISLRTMLILDMCI</sequence>
<dbReference type="STRING" id="13706.A0A1X2H4P9"/>
<organism evidence="8 9">
    <name type="scientific">Syncephalastrum racemosum</name>
    <name type="common">Filamentous fungus</name>
    <dbReference type="NCBI Taxonomy" id="13706"/>
    <lineage>
        <taxon>Eukaryota</taxon>
        <taxon>Fungi</taxon>
        <taxon>Fungi incertae sedis</taxon>
        <taxon>Mucoromycota</taxon>
        <taxon>Mucoromycotina</taxon>
        <taxon>Mucoromycetes</taxon>
        <taxon>Mucorales</taxon>
        <taxon>Syncephalastraceae</taxon>
        <taxon>Syncephalastrum</taxon>
    </lineage>
</organism>
<dbReference type="Pfam" id="PF07690">
    <property type="entry name" value="MFS_1"/>
    <property type="match status" value="1"/>
</dbReference>
<evidence type="ECO:0000256" key="5">
    <source>
        <dbReference type="ARBA" id="ARBA00023136"/>
    </source>
</evidence>
<comment type="subcellular location">
    <subcellularLocation>
        <location evidence="1">Membrane</location>
        <topology evidence="1">Multi-pass membrane protein</topology>
    </subcellularLocation>
</comment>
<feature type="transmembrane region" description="Helical" evidence="6">
    <location>
        <begin position="101"/>
        <end position="123"/>
    </location>
</feature>
<evidence type="ECO:0000256" key="4">
    <source>
        <dbReference type="ARBA" id="ARBA00022989"/>
    </source>
</evidence>
<feature type="transmembrane region" description="Helical" evidence="6">
    <location>
        <begin position="159"/>
        <end position="182"/>
    </location>
</feature>
<reference evidence="8 9" key="1">
    <citation type="submission" date="2016-07" db="EMBL/GenBank/DDBJ databases">
        <title>Pervasive Adenine N6-methylation of Active Genes in Fungi.</title>
        <authorList>
            <consortium name="DOE Joint Genome Institute"/>
            <person name="Mondo S.J."/>
            <person name="Dannebaum R.O."/>
            <person name="Kuo R.C."/>
            <person name="Labutti K."/>
            <person name="Haridas S."/>
            <person name="Kuo A."/>
            <person name="Salamov A."/>
            <person name="Ahrendt S.R."/>
            <person name="Lipzen A."/>
            <person name="Sullivan W."/>
            <person name="Andreopoulos W.B."/>
            <person name="Clum A."/>
            <person name="Lindquist E."/>
            <person name="Daum C."/>
            <person name="Ramamoorthy G.K."/>
            <person name="Gryganskyi A."/>
            <person name="Culley D."/>
            <person name="Magnuson J.K."/>
            <person name="James T.Y."/>
            <person name="O'Malley M.A."/>
            <person name="Stajich J.E."/>
            <person name="Spatafora J.W."/>
            <person name="Visel A."/>
            <person name="Grigoriev I.V."/>
        </authorList>
    </citation>
    <scope>NUCLEOTIDE SEQUENCE [LARGE SCALE GENOMIC DNA]</scope>
    <source>
        <strain evidence="8 9">NRRL 2496</strain>
    </source>
</reference>
<keyword evidence="5 6" id="KW-0472">Membrane</keyword>
<protein>
    <submittedName>
        <fullName evidence="8">Major facilitator superfamily domain-containing protein</fullName>
    </submittedName>
</protein>
<feature type="transmembrane region" description="Helical" evidence="6">
    <location>
        <begin position="296"/>
        <end position="320"/>
    </location>
</feature>
<keyword evidence="9" id="KW-1185">Reference proteome</keyword>
<evidence type="ECO:0000256" key="3">
    <source>
        <dbReference type="ARBA" id="ARBA00022692"/>
    </source>
</evidence>
<feature type="transmembrane region" description="Helical" evidence="6">
    <location>
        <begin position="194"/>
        <end position="214"/>
    </location>
</feature>
<dbReference type="InterPro" id="IPR011701">
    <property type="entry name" value="MFS"/>
</dbReference>
<name>A0A1X2H4P9_SYNRA</name>
<dbReference type="Proteomes" id="UP000242180">
    <property type="component" value="Unassembled WGS sequence"/>
</dbReference>
<feature type="transmembrane region" description="Helical" evidence="6">
    <location>
        <begin position="359"/>
        <end position="380"/>
    </location>
</feature>
<dbReference type="InterPro" id="IPR020846">
    <property type="entry name" value="MFS_dom"/>
</dbReference>
<dbReference type="Gene3D" id="1.20.1250.20">
    <property type="entry name" value="MFS general substrate transporter like domains"/>
    <property type="match status" value="2"/>
</dbReference>
<dbReference type="GO" id="GO:0022857">
    <property type="term" value="F:transmembrane transporter activity"/>
    <property type="evidence" value="ECO:0007669"/>
    <property type="project" value="InterPro"/>
</dbReference>
<evidence type="ECO:0000256" key="6">
    <source>
        <dbReference type="SAM" id="Phobius"/>
    </source>
</evidence>
<feature type="transmembrane region" description="Helical" evidence="6">
    <location>
        <begin position="64"/>
        <end position="81"/>
    </location>
</feature>
<dbReference type="PROSITE" id="PS50850">
    <property type="entry name" value="MFS"/>
    <property type="match status" value="1"/>
</dbReference>
<proteinExistence type="predicted"/>
<evidence type="ECO:0000259" key="7">
    <source>
        <dbReference type="PROSITE" id="PS50850"/>
    </source>
</evidence>
<dbReference type="SUPFAM" id="SSF103473">
    <property type="entry name" value="MFS general substrate transporter"/>
    <property type="match status" value="1"/>
</dbReference>
<dbReference type="InParanoid" id="A0A1X2H4P9"/>
<feature type="transmembrane region" description="Helical" evidence="6">
    <location>
        <begin position="226"/>
        <end position="248"/>
    </location>
</feature>
<keyword evidence="4 6" id="KW-1133">Transmembrane helix</keyword>
<evidence type="ECO:0000256" key="1">
    <source>
        <dbReference type="ARBA" id="ARBA00004141"/>
    </source>
</evidence>